<dbReference type="Proteomes" id="UP000799764">
    <property type="component" value="Unassembled WGS sequence"/>
</dbReference>
<name>A0A9P4U8K0_9PLEO</name>
<evidence type="ECO:0000313" key="3">
    <source>
        <dbReference type="Proteomes" id="UP000799764"/>
    </source>
</evidence>
<dbReference type="OrthoDB" id="10523692at2759"/>
<evidence type="ECO:0000256" key="1">
    <source>
        <dbReference type="SAM" id="MobiDB-lite"/>
    </source>
</evidence>
<reference evidence="2" key="1">
    <citation type="journal article" date="2020" name="Stud. Mycol.">
        <title>101 Dothideomycetes genomes: a test case for predicting lifestyles and emergence of pathogens.</title>
        <authorList>
            <person name="Haridas S."/>
            <person name="Albert R."/>
            <person name="Binder M."/>
            <person name="Bloem J."/>
            <person name="Labutti K."/>
            <person name="Salamov A."/>
            <person name="Andreopoulos B."/>
            <person name="Baker S."/>
            <person name="Barry K."/>
            <person name="Bills G."/>
            <person name="Bluhm B."/>
            <person name="Cannon C."/>
            <person name="Castanera R."/>
            <person name="Culley D."/>
            <person name="Daum C."/>
            <person name="Ezra D."/>
            <person name="Gonzalez J."/>
            <person name="Henrissat B."/>
            <person name="Kuo A."/>
            <person name="Liang C."/>
            <person name="Lipzen A."/>
            <person name="Lutzoni F."/>
            <person name="Magnuson J."/>
            <person name="Mondo S."/>
            <person name="Nolan M."/>
            <person name="Ohm R."/>
            <person name="Pangilinan J."/>
            <person name="Park H.-J."/>
            <person name="Ramirez L."/>
            <person name="Alfaro M."/>
            <person name="Sun H."/>
            <person name="Tritt A."/>
            <person name="Yoshinaga Y."/>
            <person name="Zwiers L.-H."/>
            <person name="Turgeon B."/>
            <person name="Goodwin S."/>
            <person name="Spatafora J."/>
            <person name="Crous P."/>
            <person name="Grigoriev I."/>
        </authorList>
    </citation>
    <scope>NUCLEOTIDE SEQUENCE</scope>
    <source>
        <strain evidence="2">CBS 690.94</strain>
    </source>
</reference>
<comment type="caution">
    <text evidence="2">The sequence shown here is derived from an EMBL/GenBank/DDBJ whole genome shotgun (WGS) entry which is preliminary data.</text>
</comment>
<protein>
    <submittedName>
        <fullName evidence="2">Uncharacterized protein</fullName>
    </submittedName>
</protein>
<feature type="region of interest" description="Disordered" evidence="1">
    <location>
        <begin position="20"/>
        <end position="39"/>
    </location>
</feature>
<keyword evidence="3" id="KW-1185">Reference proteome</keyword>
<proteinExistence type="predicted"/>
<dbReference type="EMBL" id="MU001506">
    <property type="protein sequence ID" value="KAF2440961.1"/>
    <property type="molecule type" value="Genomic_DNA"/>
</dbReference>
<organism evidence="2 3">
    <name type="scientific">Karstenula rhodostoma CBS 690.94</name>
    <dbReference type="NCBI Taxonomy" id="1392251"/>
    <lineage>
        <taxon>Eukaryota</taxon>
        <taxon>Fungi</taxon>
        <taxon>Dikarya</taxon>
        <taxon>Ascomycota</taxon>
        <taxon>Pezizomycotina</taxon>
        <taxon>Dothideomycetes</taxon>
        <taxon>Pleosporomycetidae</taxon>
        <taxon>Pleosporales</taxon>
        <taxon>Massarineae</taxon>
        <taxon>Didymosphaeriaceae</taxon>
        <taxon>Karstenula</taxon>
    </lineage>
</organism>
<dbReference type="AlphaFoldDB" id="A0A9P4U8K0"/>
<gene>
    <name evidence="2" type="ORF">P171DRAFT_86195</name>
</gene>
<evidence type="ECO:0000313" key="2">
    <source>
        <dbReference type="EMBL" id="KAF2440961.1"/>
    </source>
</evidence>
<accession>A0A9P4U8K0</accession>
<sequence>MSLHVSSCVLVGYEQLRSSPSKLSAVDESDKDMAPHRGSTESLCCSRIYEVRKERAGNDRKEMETRERIDMEKPRKWSQIKDLKVRNCRDRRPRRSMKLATGEPCSWAEKEPLVVLPQHRGVGGEPRAPHTVSPHHHLPEFCFLSQVSVLGDPLGHNWHQHRSWTPTTLHKPMVHS</sequence>